<dbReference type="KEGG" id="roz:CBI38_23940"/>
<dbReference type="Proteomes" id="UP000245711">
    <property type="component" value="Chromosome"/>
</dbReference>
<accession>A0A2S2BZU5</accession>
<dbReference type="OrthoDB" id="345021at2"/>
<keyword evidence="2" id="KW-1185">Reference proteome</keyword>
<name>A0A2S2BZU5_9NOCA</name>
<organism evidence="1 2">
    <name type="scientific">Rhodococcus oxybenzonivorans</name>
    <dbReference type="NCBI Taxonomy" id="1990687"/>
    <lineage>
        <taxon>Bacteria</taxon>
        <taxon>Bacillati</taxon>
        <taxon>Actinomycetota</taxon>
        <taxon>Actinomycetes</taxon>
        <taxon>Mycobacteriales</taxon>
        <taxon>Nocardiaceae</taxon>
        <taxon>Rhodococcus</taxon>
    </lineage>
</organism>
<protein>
    <submittedName>
        <fullName evidence="1">Uncharacterized protein</fullName>
    </submittedName>
</protein>
<reference evidence="1 2" key="1">
    <citation type="submission" date="2017-05" db="EMBL/GenBank/DDBJ databases">
        <title>Isolation of Rhodococcus sp. S2-17 biodegrading of BP-3.</title>
        <authorList>
            <person name="Lee Y."/>
            <person name="Kim K.H."/>
            <person name="Chun B.H."/>
            <person name="Jung H.S."/>
            <person name="Jeon C.O."/>
        </authorList>
    </citation>
    <scope>NUCLEOTIDE SEQUENCE [LARGE SCALE GENOMIC DNA]</scope>
    <source>
        <strain evidence="1 2">S2-17</strain>
    </source>
</reference>
<evidence type="ECO:0000313" key="2">
    <source>
        <dbReference type="Proteomes" id="UP000245711"/>
    </source>
</evidence>
<dbReference type="EMBL" id="CP021354">
    <property type="protein sequence ID" value="AWK74147.1"/>
    <property type="molecule type" value="Genomic_DNA"/>
</dbReference>
<proteinExistence type="predicted"/>
<dbReference type="AlphaFoldDB" id="A0A2S2BZU5"/>
<gene>
    <name evidence="1" type="ORF">CBI38_23940</name>
</gene>
<evidence type="ECO:0000313" key="1">
    <source>
        <dbReference type="EMBL" id="AWK74147.1"/>
    </source>
</evidence>
<sequence>MTRHFDITNSSRANERSMDLGRVDKVVEPVSTEVWEVRHMNGHVHGFHASGVQYPGWGTEEPAHRPPPQIRCTSPPACLVLL</sequence>